<dbReference type="Pfam" id="PF02518">
    <property type="entry name" value="HATPase_c"/>
    <property type="match status" value="1"/>
</dbReference>
<dbReference type="EMBL" id="JAGFNY010000030">
    <property type="protein sequence ID" value="MBW7570800.1"/>
    <property type="molecule type" value="Genomic_DNA"/>
</dbReference>
<dbReference type="SMART" id="SM00387">
    <property type="entry name" value="HATPase_c"/>
    <property type="match status" value="1"/>
</dbReference>
<keyword evidence="6" id="KW-0902">Two-component regulatory system</keyword>
<dbReference type="CDD" id="cd00075">
    <property type="entry name" value="HATPase"/>
    <property type="match status" value="1"/>
</dbReference>
<dbReference type="SUPFAM" id="SSF55874">
    <property type="entry name" value="ATPase domain of HSP90 chaperone/DNA topoisomerase II/histidine kinase"/>
    <property type="match status" value="1"/>
</dbReference>
<dbReference type="Gene3D" id="1.10.287.130">
    <property type="match status" value="1"/>
</dbReference>
<dbReference type="InterPro" id="IPR005467">
    <property type="entry name" value="His_kinase_dom"/>
</dbReference>
<dbReference type="InterPro" id="IPR036890">
    <property type="entry name" value="HATPase_C_sf"/>
</dbReference>
<dbReference type="SUPFAM" id="SSF47384">
    <property type="entry name" value="Homodimeric domain of signal transducing histidine kinase"/>
    <property type="match status" value="1"/>
</dbReference>
<dbReference type="Proteomes" id="UP000731465">
    <property type="component" value="Unassembled WGS sequence"/>
</dbReference>
<dbReference type="InterPro" id="IPR003594">
    <property type="entry name" value="HATPase_dom"/>
</dbReference>
<dbReference type="Pfam" id="PF13426">
    <property type="entry name" value="PAS_9"/>
    <property type="match status" value="1"/>
</dbReference>
<comment type="caution">
    <text evidence="9">The sequence shown here is derived from an EMBL/GenBank/DDBJ whole genome shotgun (WGS) entry which is preliminary data.</text>
</comment>
<organism evidence="9 10">
    <name type="scientific">Succinivibrio faecicola</name>
    <dbReference type="NCBI Taxonomy" id="2820300"/>
    <lineage>
        <taxon>Bacteria</taxon>
        <taxon>Pseudomonadati</taxon>
        <taxon>Pseudomonadota</taxon>
        <taxon>Gammaproteobacteria</taxon>
        <taxon>Aeromonadales</taxon>
        <taxon>Succinivibrionaceae</taxon>
        <taxon>Succinivibrio</taxon>
    </lineage>
</organism>
<dbReference type="PRINTS" id="PR00344">
    <property type="entry name" value="BCTRLSENSOR"/>
</dbReference>
<dbReference type="EC" id="2.7.13.3" evidence="2"/>
<feature type="domain" description="Histidine kinase" evidence="8">
    <location>
        <begin position="341"/>
        <end position="552"/>
    </location>
</feature>
<keyword evidence="3" id="KW-0597">Phosphoprotein</keyword>
<dbReference type="CDD" id="cd00082">
    <property type="entry name" value="HisKA"/>
    <property type="match status" value="1"/>
</dbReference>
<dbReference type="PANTHER" id="PTHR45453:SF1">
    <property type="entry name" value="PHOSPHATE REGULON SENSOR PROTEIN PHOR"/>
    <property type="match status" value="1"/>
</dbReference>
<evidence type="ECO:0000313" key="10">
    <source>
        <dbReference type="Proteomes" id="UP000731465"/>
    </source>
</evidence>
<evidence type="ECO:0000256" key="2">
    <source>
        <dbReference type="ARBA" id="ARBA00012438"/>
    </source>
</evidence>
<dbReference type="SMART" id="SM00388">
    <property type="entry name" value="HisKA"/>
    <property type="match status" value="1"/>
</dbReference>
<evidence type="ECO:0000256" key="7">
    <source>
        <dbReference type="SAM" id="Phobius"/>
    </source>
</evidence>
<dbReference type="InterPro" id="IPR003661">
    <property type="entry name" value="HisK_dim/P_dom"/>
</dbReference>
<evidence type="ECO:0000256" key="3">
    <source>
        <dbReference type="ARBA" id="ARBA00022553"/>
    </source>
</evidence>
<proteinExistence type="predicted"/>
<dbReference type="GO" id="GO:0016301">
    <property type="term" value="F:kinase activity"/>
    <property type="evidence" value="ECO:0007669"/>
    <property type="project" value="UniProtKB-KW"/>
</dbReference>
<keyword evidence="7" id="KW-1133">Transmembrane helix</keyword>
<name>A0ABS7DIW8_9GAMM</name>
<evidence type="ECO:0000259" key="8">
    <source>
        <dbReference type="PROSITE" id="PS50109"/>
    </source>
</evidence>
<keyword evidence="5 9" id="KW-0418">Kinase</keyword>
<dbReference type="InterPro" id="IPR004358">
    <property type="entry name" value="Sig_transdc_His_kin-like_C"/>
</dbReference>
<sequence length="552" mass="62896">MISRIFRSVFFMTILTLILGLGLSVFISSYLSLKQDSEKLRHYTQQLAHVLNESDAPDLRLLDTDIYRINIINSDGDVLYDSHMREETLENHSKRIEFIQAKQYGHSEVHRYSTTLGKRTVYYALKLADGRVLRASFTSDSIISLTRSLILHILLVFTLAVIVSVFLAKKLSASIVKPINNLNLNNPEENDCYDELKPLLNRIAEHQKRIKKLLRKVTASHVQLKTLTTRLSEGIVLLNKKGEILLLNNSAKAIFSKNTDDNGLIGKPLVFLSQNSVICSVYEKRSQLEFHKQNIELNGKYFSLIFNKIEDDSKLLGYVLLLVDITKERELQLQRQEFAANVSHELKTPLQSIIGRAELIENGIVKKDDLPVFGARIKHEGQTLLSMINDIMFLSRVESGVKAKKEKFNIRSVADTVVENLNEKALSKKITVLVNCPDNVIYFTKRYFYEILNNLIDNAIKYNKEEGRVDCTITVERDNIFIKVSDTGIGIPYEDSTRIFERFFTVDRSHSNRDSTGLGLTIVKHIVQECNGQIKVDSKLGEGTSFSLNLHI</sequence>
<keyword evidence="7" id="KW-0472">Membrane</keyword>
<protein>
    <recommendedName>
        <fullName evidence="2">histidine kinase</fullName>
        <ecNumber evidence="2">2.7.13.3</ecNumber>
    </recommendedName>
</protein>
<dbReference type="Pfam" id="PF00512">
    <property type="entry name" value="HisKA"/>
    <property type="match status" value="1"/>
</dbReference>
<evidence type="ECO:0000256" key="1">
    <source>
        <dbReference type="ARBA" id="ARBA00000085"/>
    </source>
</evidence>
<evidence type="ECO:0000256" key="6">
    <source>
        <dbReference type="ARBA" id="ARBA00023012"/>
    </source>
</evidence>
<gene>
    <name evidence="9" type="ORF">J5V48_07830</name>
</gene>
<dbReference type="PROSITE" id="PS50109">
    <property type="entry name" value="HIS_KIN"/>
    <property type="match status" value="1"/>
</dbReference>
<dbReference type="PANTHER" id="PTHR45453">
    <property type="entry name" value="PHOSPHATE REGULON SENSOR PROTEIN PHOR"/>
    <property type="match status" value="1"/>
</dbReference>
<evidence type="ECO:0000313" key="9">
    <source>
        <dbReference type="EMBL" id="MBW7570800.1"/>
    </source>
</evidence>
<reference evidence="9 10" key="1">
    <citation type="submission" date="2021-03" db="EMBL/GenBank/DDBJ databases">
        <title>Succinivibrio sp. nov. isolated from feces of cow.</title>
        <authorList>
            <person name="Choi J.-Y."/>
        </authorList>
    </citation>
    <scope>NUCLEOTIDE SEQUENCE [LARGE SCALE GENOMIC DNA]</scope>
    <source>
        <strain evidence="9 10">AGMB01872</strain>
    </source>
</reference>
<dbReference type="Gene3D" id="3.30.565.10">
    <property type="entry name" value="Histidine kinase-like ATPase, C-terminal domain"/>
    <property type="match status" value="1"/>
</dbReference>
<feature type="transmembrane region" description="Helical" evidence="7">
    <location>
        <begin position="6"/>
        <end position="33"/>
    </location>
</feature>
<evidence type="ECO:0000256" key="5">
    <source>
        <dbReference type="ARBA" id="ARBA00022777"/>
    </source>
</evidence>
<keyword evidence="10" id="KW-1185">Reference proteome</keyword>
<evidence type="ECO:0000256" key="4">
    <source>
        <dbReference type="ARBA" id="ARBA00022679"/>
    </source>
</evidence>
<keyword evidence="4" id="KW-0808">Transferase</keyword>
<keyword evidence="7" id="KW-0812">Transmembrane</keyword>
<dbReference type="InterPro" id="IPR000014">
    <property type="entry name" value="PAS"/>
</dbReference>
<dbReference type="Gene3D" id="3.30.450.20">
    <property type="entry name" value="PAS domain"/>
    <property type="match status" value="1"/>
</dbReference>
<feature type="transmembrane region" description="Helical" evidence="7">
    <location>
        <begin position="149"/>
        <end position="168"/>
    </location>
</feature>
<dbReference type="InterPro" id="IPR036097">
    <property type="entry name" value="HisK_dim/P_sf"/>
</dbReference>
<accession>A0ABS7DIW8</accession>
<comment type="catalytic activity">
    <reaction evidence="1">
        <text>ATP + protein L-histidine = ADP + protein N-phospho-L-histidine.</text>
        <dbReference type="EC" id="2.7.13.3"/>
    </reaction>
</comment>
<dbReference type="InterPro" id="IPR050351">
    <property type="entry name" value="BphY/WalK/GraS-like"/>
</dbReference>
<dbReference type="RefSeq" id="WP_219938023.1">
    <property type="nucleotide sequence ID" value="NZ_JAGFNY010000030.1"/>
</dbReference>